<sequence>MSNPQQPGAGHEDEDGGTFKLRPAGGSAGQTPNQPSQPGQEAIDSTMKISRVGQGGAPPPPQTQTPQAPQGNFPGAGVPAAPGQPPQGQQPGYPPQGQHMPPAAQPTTAIPPQHQTGFAGQPPQPGQPAFPGQPGPGQQPGHPGQPPQGQQPGYPMPGQPPAGQGGMPEKVKLLSYLCYGAAASAVLTILMLVMWQSQIISNIEREFEGFVVGMPSAWDIGVNAWVYLLLGLSSAAIGFVMTKPSIKIPKFNQYSIGFFGVLGLWSLVNIFTSASTPDELRDPAVNHLVPGWFLFLGPLLFVITTALVAYGMFIIFKNEDVKNWLDSHGGDPSPAQMQGGAVPPPGQPQPGQQPGFPPPGGHPGQQGYPPHNQPPYQR</sequence>
<feature type="compositionally biased region" description="Low complexity" evidence="1">
    <location>
        <begin position="64"/>
        <end position="121"/>
    </location>
</feature>
<feature type="transmembrane region" description="Helical" evidence="2">
    <location>
        <begin position="224"/>
        <end position="242"/>
    </location>
</feature>
<feature type="compositionally biased region" description="Pro residues" evidence="1">
    <location>
        <begin position="122"/>
        <end position="134"/>
    </location>
</feature>
<feature type="region of interest" description="Disordered" evidence="1">
    <location>
        <begin position="326"/>
        <end position="378"/>
    </location>
</feature>
<dbReference type="KEGG" id="nav:JQS30_13595"/>
<accession>A0A895XIK3</accession>
<keyword evidence="2" id="KW-0472">Membrane</keyword>
<evidence type="ECO:0000313" key="3">
    <source>
        <dbReference type="EMBL" id="QSB04787.1"/>
    </source>
</evidence>
<evidence type="ECO:0000256" key="1">
    <source>
        <dbReference type="SAM" id="MobiDB-lite"/>
    </source>
</evidence>
<feature type="transmembrane region" description="Helical" evidence="2">
    <location>
        <begin position="292"/>
        <end position="316"/>
    </location>
</feature>
<organism evidence="3 4">
    <name type="scientific">Natronoglycomyces albus</name>
    <dbReference type="NCBI Taxonomy" id="2811108"/>
    <lineage>
        <taxon>Bacteria</taxon>
        <taxon>Bacillati</taxon>
        <taxon>Actinomycetota</taxon>
        <taxon>Actinomycetes</taxon>
        <taxon>Glycomycetales</taxon>
        <taxon>Glycomycetaceae</taxon>
        <taxon>Natronoglycomyces</taxon>
    </lineage>
</organism>
<evidence type="ECO:0000256" key="2">
    <source>
        <dbReference type="SAM" id="Phobius"/>
    </source>
</evidence>
<keyword evidence="2" id="KW-0812">Transmembrane</keyword>
<dbReference type="Proteomes" id="UP000662939">
    <property type="component" value="Chromosome"/>
</dbReference>
<dbReference type="AlphaFoldDB" id="A0A895XIK3"/>
<proteinExistence type="predicted"/>
<protein>
    <submittedName>
        <fullName evidence="3">Uncharacterized protein</fullName>
    </submittedName>
</protein>
<feature type="transmembrane region" description="Helical" evidence="2">
    <location>
        <begin position="173"/>
        <end position="195"/>
    </location>
</feature>
<name>A0A895XIK3_9ACTN</name>
<feature type="compositionally biased region" description="Polar residues" evidence="1">
    <location>
        <begin position="29"/>
        <end position="39"/>
    </location>
</feature>
<feature type="transmembrane region" description="Helical" evidence="2">
    <location>
        <begin position="254"/>
        <end position="272"/>
    </location>
</feature>
<feature type="region of interest" description="Disordered" evidence="1">
    <location>
        <begin position="1"/>
        <end position="165"/>
    </location>
</feature>
<reference evidence="3" key="1">
    <citation type="submission" date="2021-02" db="EMBL/GenBank/DDBJ databases">
        <title>Natronoglycomyces albus gen. nov., sp. nov, a haloalkaliphilic actinobacterium from a soda solonchak soil.</title>
        <authorList>
            <person name="Sorokin D.Y."/>
            <person name="Khijniak T.V."/>
            <person name="Zakharycheva A.P."/>
            <person name="Boueva O.V."/>
            <person name="Ariskina E.V."/>
            <person name="Hahnke R.L."/>
            <person name="Bunk B."/>
            <person name="Sproer C."/>
            <person name="Schumann P."/>
            <person name="Evtushenko L.I."/>
            <person name="Kublanov I.V."/>
        </authorList>
    </citation>
    <scope>NUCLEOTIDE SEQUENCE</scope>
    <source>
        <strain evidence="3">DSM 106290</strain>
    </source>
</reference>
<gene>
    <name evidence="3" type="ORF">JQS30_13595</name>
</gene>
<evidence type="ECO:0000313" key="4">
    <source>
        <dbReference type="Proteomes" id="UP000662939"/>
    </source>
</evidence>
<feature type="compositionally biased region" description="Low complexity" evidence="1">
    <location>
        <begin position="139"/>
        <end position="153"/>
    </location>
</feature>
<keyword evidence="4" id="KW-1185">Reference proteome</keyword>
<dbReference type="EMBL" id="CP070496">
    <property type="protein sequence ID" value="QSB04787.1"/>
    <property type="molecule type" value="Genomic_DNA"/>
</dbReference>
<keyword evidence="2" id="KW-1133">Transmembrane helix</keyword>
<dbReference type="RefSeq" id="WP_213170786.1">
    <property type="nucleotide sequence ID" value="NZ_CP070496.1"/>
</dbReference>